<dbReference type="Proteomes" id="UP000295388">
    <property type="component" value="Unassembled WGS sequence"/>
</dbReference>
<sequence>MAAGLRSDDQFTVTLGSSVVAADNILREAILRELPCKVPQVNVVTQHAIPILGTVLDALAEGGVAPIPAVRHTVLNSNPGC</sequence>
<dbReference type="EMBL" id="SNWQ01000025">
    <property type="protein sequence ID" value="TDO34752.1"/>
    <property type="molecule type" value="Genomic_DNA"/>
</dbReference>
<reference evidence="1 2" key="1">
    <citation type="submission" date="2019-03" db="EMBL/GenBank/DDBJ databases">
        <title>Genomic Encyclopedia of Type Strains, Phase III (KMG-III): the genomes of soil and plant-associated and newly described type strains.</title>
        <authorList>
            <person name="Whitman W."/>
        </authorList>
    </citation>
    <scope>NUCLEOTIDE SEQUENCE [LARGE SCALE GENOMIC DNA]</scope>
    <source>
        <strain evidence="1 2">VKM Ac-2527</strain>
    </source>
</reference>
<comment type="caution">
    <text evidence="1">The sequence shown here is derived from an EMBL/GenBank/DDBJ whole genome shotgun (WGS) entry which is preliminary data.</text>
</comment>
<keyword evidence="2" id="KW-1185">Reference proteome</keyword>
<dbReference type="RefSeq" id="WP_133804671.1">
    <property type="nucleotide sequence ID" value="NZ_SNWQ01000025.1"/>
</dbReference>
<gene>
    <name evidence="1" type="ORF">EV643_1259</name>
</gene>
<dbReference type="AlphaFoldDB" id="A0A4R6JGD9"/>
<evidence type="ECO:0000313" key="1">
    <source>
        <dbReference type="EMBL" id="TDO34752.1"/>
    </source>
</evidence>
<protein>
    <submittedName>
        <fullName evidence="1">Uncharacterized protein</fullName>
    </submittedName>
</protein>
<name>A0A4R6JGD9_9ACTN</name>
<organism evidence="1 2">
    <name type="scientific">Kribbella caucasensis</name>
    <dbReference type="NCBI Taxonomy" id="2512215"/>
    <lineage>
        <taxon>Bacteria</taxon>
        <taxon>Bacillati</taxon>
        <taxon>Actinomycetota</taxon>
        <taxon>Actinomycetes</taxon>
        <taxon>Propionibacteriales</taxon>
        <taxon>Kribbellaceae</taxon>
        <taxon>Kribbella</taxon>
    </lineage>
</organism>
<evidence type="ECO:0000313" key="2">
    <source>
        <dbReference type="Proteomes" id="UP000295388"/>
    </source>
</evidence>
<accession>A0A4R6JGD9</accession>
<proteinExistence type="predicted"/>